<dbReference type="PROSITE" id="PS51083">
    <property type="entry name" value="ZF_HIT"/>
    <property type="match status" value="1"/>
</dbReference>
<dbReference type="Pfam" id="PF04438">
    <property type="entry name" value="zf-HIT"/>
    <property type="match status" value="1"/>
</dbReference>
<evidence type="ECO:0000313" key="4">
    <source>
        <dbReference type="Ensembl" id="ENSACOP00000004679.1"/>
    </source>
</evidence>
<dbReference type="Ensembl" id="ENSACOT00000004860.1">
    <property type="protein sequence ID" value="ENSACOP00000004679.1"/>
    <property type="gene ID" value="ENSACOG00000003322.1"/>
</dbReference>
<organism evidence="4 5">
    <name type="scientific">Amazona collaria</name>
    <name type="common">yellow-billed parrot</name>
    <dbReference type="NCBI Taxonomy" id="241587"/>
    <lineage>
        <taxon>Eukaryota</taxon>
        <taxon>Metazoa</taxon>
        <taxon>Chordata</taxon>
        <taxon>Craniata</taxon>
        <taxon>Vertebrata</taxon>
        <taxon>Euteleostomi</taxon>
        <taxon>Archelosauria</taxon>
        <taxon>Archosauria</taxon>
        <taxon>Dinosauria</taxon>
        <taxon>Saurischia</taxon>
        <taxon>Theropoda</taxon>
        <taxon>Coelurosauria</taxon>
        <taxon>Aves</taxon>
        <taxon>Neognathae</taxon>
        <taxon>Neoaves</taxon>
        <taxon>Telluraves</taxon>
        <taxon>Australaves</taxon>
        <taxon>Psittaciformes</taxon>
        <taxon>Psittacidae</taxon>
        <taxon>Amazona</taxon>
    </lineage>
</organism>
<sequence>MAAPGAEAPCALCGAAAPYTCPRCQRRVCSVRCYRGHGACAEAFYREQVLQTLQAERGSPPGRDRLGSALRRLQRLREPEDPAGPGEDELWASLSPAEQEEFLRLLSSGEAAALLPRWRPWWWRRRGEDADPQPPGPPPPVPAFPSLPAPPPSPLLPFQLPNVLYGYAFALSLHNGDESLLPELPAAAVAVSAALRSRCPFSCTAEALEAARRDAEAAGLPLCPLGRAGPALAVAELLEAGAGAALGHLERLLRAGGRCSGPRLRERFGRARRKCRFLRAWSLEAAAGPAVAAMAEDARGVHAALEAAGPRRGPLIEEVE</sequence>
<feature type="compositionally biased region" description="Pro residues" evidence="2">
    <location>
        <begin position="132"/>
        <end position="148"/>
    </location>
</feature>
<accession>A0A8B9F9S4</accession>
<dbReference type="PANTHER" id="PTHR15555:SF0">
    <property type="entry name" value="ZINC FINGER HIT DOMAIN-CONTAINING PROTEIN 2"/>
    <property type="match status" value="1"/>
</dbReference>
<dbReference type="InterPro" id="IPR007529">
    <property type="entry name" value="Znf_HIT"/>
</dbReference>
<dbReference type="Gene3D" id="3.30.60.190">
    <property type="match status" value="1"/>
</dbReference>
<keyword evidence="1" id="KW-0479">Metal-binding</keyword>
<keyword evidence="1" id="KW-0862">Zinc</keyword>
<dbReference type="Proteomes" id="UP000694522">
    <property type="component" value="Unplaced"/>
</dbReference>
<reference evidence="4" key="2">
    <citation type="submission" date="2025-09" db="UniProtKB">
        <authorList>
            <consortium name="Ensembl"/>
        </authorList>
    </citation>
    <scope>IDENTIFICATION</scope>
</reference>
<dbReference type="InterPro" id="IPR039646">
    <property type="entry name" value="ZNHIT2"/>
</dbReference>
<name>A0A8B9F9S4_9PSIT</name>
<keyword evidence="1" id="KW-0863">Zinc-finger</keyword>
<protein>
    <submittedName>
        <fullName evidence="4">Zinc finger HIT-type containing 2</fullName>
    </submittedName>
</protein>
<dbReference type="SUPFAM" id="SSF144232">
    <property type="entry name" value="HIT/MYND zinc finger-like"/>
    <property type="match status" value="1"/>
</dbReference>
<evidence type="ECO:0000256" key="1">
    <source>
        <dbReference type="PROSITE-ProRule" id="PRU00453"/>
    </source>
</evidence>
<dbReference type="PANTHER" id="PTHR15555">
    <property type="entry name" value="ZINC FINGER HIT DOMAIN CONTAINING PROTEIN 2 PROTEIN FON -RELATED"/>
    <property type="match status" value="1"/>
</dbReference>
<proteinExistence type="predicted"/>
<evidence type="ECO:0000256" key="2">
    <source>
        <dbReference type="SAM" id="MobiDB-lite"/>
    </source>
</evidence>
<reference evidence="4" key="1">
    <citation type="submission" date="2025-08" db="UniProtKB">
        <authorList>
            <consortium name="Ensembl"/>
        </authorList>
    </citation>
    <scope>IDENTIFICATION</scope>
</reference>
<keyword evidence="5" id="KW-1185">Reference proteome</keyword>
<evidence type="ECO:0000313" key="5">
    <source>
        <dbReference type="Proteomes" id="UP000694522"/>
    </source>
</evidence>
<evidence type="ECO:0000259" key="3">
    <source>
        <dbReference type="PROSITE" id="PS51083"/>
    </source>
</evidence>
<feature type="domain" description="HIT-type" evidence="3">
    <location>
        <begin position="10"/>
        <end position="40"/>
    </location>
</feature>
<dbReference type="GO" id="GO:0008270">
    <property type="term" value="F:zinc ion binding"/>
    <property type="evidence" value="ECO:0007669"/>
    <property type="project" value="UniProtKB-UniRule"/>
</dbReference>
<feature type="region of interest" description="Disordered" evidence="2">
    <location>
        <begin position="129"/>
        <end position="148"/>
    </location>
</feature>
<dbReference type="AlphaFoldDB" id="A0A8B9F9S4"/>
<dbReference type="CDD" id="cd23024">
    <property type="entry name" value="zf-HIT_ZNHIT2-3"/>
    <property type="match status" value="1"/>
</dbReference>